<keyword evidence="4" id="KW-0560">Oxidoreductase</keyword>
<dbReference type="Pfam" id="PF00107">
    <property type="entry name" value="ADH_zinc_N"/>
    <property type="match status" value="1"/>
</dbReference>
<dbReference type="AlphaFoldDB" id="A0A8J3EYS4"/>
<comment type="similarity">
    <text evidence="5">Belongs to the zinc-containing alcohol dehydrogenase family.</text>
</comment>
<dbReference type="Pfam" id="PF08240">
    <property type="entry name" value="ADH_N"/>
    <property type="match status" value="1"/>
</dbReference>
<keyword evidence="2 5" id="KW-0479">Metal-binding</keyword>
<reference evidence="8" key="1">
    <citation type="journal article" date="2014" name="Int. J. Syst. Evol. Microbiol.">
        <title>Complete genome sequence of Corynebacterium casei LMG S-19264T (=DSM 44701T), isolated from a smear-ripened cheese.</title>
        <authorList>
            <consortium name="US DOE Joint Genome Institute (JGI-PGF)"/>
            <person name="Walter F."/>
            <person name="Albersmeier A."/>
            <person name="Kalinowski J."/>
            <person name="Ruckert C."/>
        </authorList>
    </citation>
    <scope>NUCLEOTIDE SEQUENCE</scope>
    <source>
        <strain evidence="8">CGMCC 1.14988</strain>
    </source>
</reference>
<evidence type="ECO:0000259" key="7">
    <source>
        <dbReference type="Pfam" id="PF08240"/>
    </source>
</evidence>
<dbReference type="PANTHER" id="PTHR42813">
    <property type="entry name" value="ZINC-TYPE ALCOHOL DEHYDROGENASE-LIKE"/>
    <property type="match status" value="1"/>
</dbReference>
<comment type="cofactor">
    <cofactor evidence="1 5">
        <name>Zn(2+)</name>
        <dbReference type="ChEBI" id="CHEBI:29105"/>
    </cofactor>
</comment>
<evidence type="ECO:0000313" key="9">
    <source>
        <dbReference type="Proteomes" id="UP000650511"/>
    </source>
</evidence>
<evidence type="ECO:0000256" key="4">
    <source>
        <dbReference type="ARBA" id="ARBA00023002"/>
    </source>
</evidence>
<evidence type="ECO:0000256" key="3">
    <source>
        <dbReference type="ARBA" id="ARBA00022833"/>
    </source>
</evidence>
<sequence>MHGLIFSGPADVRFADDLPDPTLRGSGEAIVAVDAAGLCGSDLHPYEGREAARGDVVPGHEAVGRVLQVGTGVRGFVPGDRVLVPFTTCCGRCAACARGLSARCAHGQLFGWGDPDDPTAEPLHGGQAERLRVPLADGTLVALPPGRSLLDGVLLADNLPTGWTAVERLGEVAGQTVVVLGLGAVGLCAVWAARRLGAAAVIAVDPVPARRGRAERLGAVAVSPDGAATLAAEVAPDGVTGVVEAAGTAAAQRAAASLVRPGGTISLIAVQTAAHLGFSAVTLYDRNLTVVSGRASVRSLLERLLPGLDGVTLPTDVVVSHPELPLSDGPGAYATFAARGDGLVKAVFRP</sequence>
<keyword evidence="9" id="KW-1185">Reference proteome</keyword>
<evidence type="ECO:0000256" key="1">
    <source>
        <dbReference type="ARBA" id="ARBA00001947"/>
    </source>
</evidence>
<feature type="domain" description="Alcohol dehydrogenase-like C-terminal" evidence="6">
    <location>
        <begin position="184"/>
        <end position="291"/>
    </location>
</feature>
<evidence type="ECO:0000256" key="5">
    <source>
        <dbReference type="RuleBase" id="RU361277"/>
    </source>
</evidence>
<dbReference type="InterPro" id="IPR011032">
    <property type="entry name" value="GroES-like_sf"/>
</dbReference>
<dbReference type="InterPro" id="IPR002328">
    <property type="entry name" value="ADH_Zn_CS"/>
</dbReference>
<organism evidence="8 9">
    <name type="scientific">Egicoccus halophilus</name>
    <dbReference type="NCBI Taxonomy" id="1670830"/>
    <lineage>
        <taxon>Bacteria</taxon>
        <taxon>Bacillati</taxon>
        <taxon>Actinomycetota</taxon>
        <taxon>Nitriliruptoria</taxon>
        <taxon>Egicoccales</taxon>
        <taxon>Egicoccaceae</taxon>
        <taxon>Egicoccus</taxon>
    </lineage>
</organism>
<protein>
    <submittedName>
        <fullName evidence="8">Alcohol dehydrogenase</fullName>
    </submittedName>
</protein>
<reference evidence="8" key="2">
    <citation type="submission" date="2020-09" db="EMBL/GenBank/DDBJ databases">
        <authorList>
            <person name="Sun Q."/>
            <person name="Zhou Y."/>
        </authorList>
    </citation>
    <scope>NUCLEOTIDE SEQUENCE</scope>
    <source>
        <strain evidence="8">CGMCC 1.14988</strain>
    </source>
</reference>
<dbReference type="InterPro" id="IPR013154">
    <property type="entry name" value="ADH-like_N"/>
</dbReference>
<dbReference type="SUPFAM" id="SSF51735">
    <property type="entry name" value="NAD(P)-binding Rossmann-fold domains"/>
    <property type="match status" value="1"/>
</dbReference>
<dbReference type="InterPro" id="IPR013149">
    <property type="entry name" value="ADH-like_C"/>
</dbReference>
<accession>A0A8J3EYS4</accession>
<dbReference type="OrthoDB" id="241504at2"/>
<name>A0A8J3EYS4_9ACTN</name>
<keyword evidence="3 5" id="KW-0862">Zinc</keyword>
<dbReference type="SUPFAM" id="SSF50129">
    <property type="entry name" value="GroES-like"/>
    <property type="match status" value="1"/>
</dbReference>
<gene>
    <name evidence="8" type="ORF">GCM10011354_29270</name>
</gene>
<dbReference type="Proteomes" id="UP000650511">
    <property type="component" value="Unassembled WGS sequence"/>
</dbReference>
<feature type="domain" description="Alcohol dehydrogenase-like N-terminal" evidence="7">
    <location>
        <begin position="25"/>
        <end position="136"/>
    </location>
</feature>
<dbReference type="GO" id="GO:0008270">
    <property type="term" value="F:zinc ion binding"/>
    <property type="evidence" value="ECO:0007669"/>
    <property type="project" value="InterPro"/>
</dbReference>
<dbReference type="EMBL" id="BMHA01000012">
    <property type="protein sequence ID" value="GGI08476.1"/>
    <property type="molecule type" value="Genomic_DNA"/>
</dbReference>
<proteinExistence type="inferred from homology"/>
<dbReference type="Gene3D" id="3.90.180.10">
    <property type="entry name" value="Medium-chain alcohol dehydrogenases, catalytic domain"/>
    <property type="match status" value="1"/>
</dbReference>
<evidence type="ECO:0000313" key="8">
    <source>
        <dbReference type="EMBL" id="GGI08476.1"/>
    </source>
</evidence>
<dbReference type="InterPro" id="IPR036291">
    <property type="entry name" value="NAD(P)-bd_dom_sf"/>
</dbReference>
<dbReference type="Gene3D" id="3.40.50.720">
    <property type="entry name" value="NAD(P)-binding Rossmann-like Domain"/>
    <property type="match status" value="1"/>
</dbReference>
<dbReference type="RefSeq" id="WP_130650341.1">
    <property type="nucleotide sequence ID" value="NZ_BMHA01000012.1"/>
</dbReference>
<dbReference type="PROSITE" id="PS00059">
    <property type="entry name" value="ADH_ZINC"/>
    <property type="match status" value="1"/>
</dbReference>
<dbReference type="GO" id="GO:0016491">
    <property type="term" value="F:oxidoreductase activity"/>
    <property type="evidence" value="ECO:0007669"/>
    <property type="project" value="UniProtKB-KW"/>
</dbReference>
<evidence type="ECO:0000259" key="6">
    <source>
        <dbReference type="Pfam" id="PF00107"/>
    </source>
</evidence>
<comment type="caution">
    <text evidence="8">The sequence shown here is derived from an EMBL/GenBank/DDBJ whole genome shotgun (WGS) entry which is preliminary data.</text>
</comment>
<evidence type="ECO:0000256" key="2">
    <source>
        <dbReference type="ARBA" id="ARBA00022723"/>
    </source>
</evidence>
<dbReference type="PANTHER" id="PTHR42813:SF2">
    <property type="entry name" value="DEHYDROGENASE, ZINC-CONTAINING, PUTATIVE (AFU_ORTHOLOGUE AFUA_2G02810)-RELATED"/>
    <property type="match status" value="1"/>
</dbReference>